<dbReference type="CDD" id="cd23963">
    <property type="entry name" value="GT29_ST8SIA"/>
    <property type="match status" value="1"/>
</dbReference>
<sequence length="418" mass="47304">MDRRVILYVLALTVSVSVNVILVIRVSVEHDIRWFHIKGRNGGSGLSERTTAWQVSGQESSRRSQNSSMDEQAILRKIGEILGVTLKNSVNIETSETGNKKTDRTGTLPTHSLLPKAVSTEHPQAPWSFNVTAANRFRAELEVATMTQNLFVMTQTNVQLNGSVKYQAGTGYFNITKDFYSWLPRDLLFGYKKYGTCSVVGNGGILLNSGCGRKIDSADFVIRMNLPQMKNYTEDVGKKTNLVSVNPSILKGRFNSLRSKADKEAFINYTWYYQGAYLLISAFTYQRVTKLSFSGYETVQSAKGKTTNASMIFGHPQHLDLATKFWKKKYNITERRLTSGLYLAGTALSMCRKTRLYGFWPFDQDRQGRVLTHHYYDNVTMSARHVKIRQHAIPEEYAVLRGLHDRGVIHMTTDRCSS</sequence>
<dbReference type="PANTHER" id="PTHR11987:SF53">
    <property type="entry name" value="ALPHA-2,8-SIALYLTRANSFERASE 8F-LIKE"/>
    <property type="match status" value="1"/>
</dbReference>
<keyword evidence="5 12" id="KW-0812">Transmembrane</keyword>
<feature type="compositionally biased region" description="Polar residues" evidence="11">
    <location>
        <begin position="47"/>
        <end position="69"/>
    </location>
</feature>
<feature type="region of interest" description="Disordered" evidence="11">
    <location>
        <begin position="45"/>
        <end position="69"/>
    </location>
</feature>
<keyword evidence="9 12" id="KW-0472">Membrane</keyword>
<dbReference type="InterPro" id="IPR050943">
    <property type="entry name" value="Glycosyltr_29_Sialyltrsf"/>
</dbReference>
<evidence type="ECO:0000256" key="9">
    <source>
        <dbReference type="ARBA" id="ARBA00023136"/>
    </source>
</evidence>
<accession>A0A9J7HND7</accession>
<keyword evidence="4" id="KW-0808">Transferase</keyword>
<evidence type="ECO:0000313" key="13">
    <source>
        <dbReference type="Proteomes" id="UP000001554"/>
    </source>
</evidence>
<dbReference type="Pfam" id="PF00777">
    <property type="entry name" value="Glyco_transf_29"/>
    <property type="match status" value="1"/>
</dbReference>
<evidence type="ECO:0000256" key="3">
    <source>
        <dbReference type="ARBA" id="ARBA00022676"/>
    </source>
</evidence>
<protein>
    <submittedName>
        <fullName evidence="14">Alpha-N-acetylneuraminide alpha-2,8-sialyltransferase-like</fullName>
    </submittedName>
</protein>
<evidence type="ECO:0000313" key="14">
    <source>
        <dbReference type="RefSeq" id="XP_035661467.1"/>
    </source>
</evidence>
<reference evidence="13" key="1">
    <citation type="journal article" date="2020" name="Nat. Ecol. Evol.">
        <title>Deeply conserved synteny resolves early events in vertebrate evolution.</title>
        <authorList>
            <person name="Simakov O."/>
            <person name="Marletaz F."/>
            <person name="Yue J.X."/>
            <person name="O'Connell B."/>
            <person name="Jenkins J."/>
            <person name="Brandt A."/>
            <person name="Calef R."/>
            <person name="Tung C.H."/>
            <person name="Huang T.K."/>
            <person name="Schmutz J."/>
            <person name="Satoh N."/>
            <person name="Yu J.K."/>
            <person name="Putnam N.H."/>
            <person name="Green R.E."/>
            <person name="Rokhsar D.S."/>
        </authorList>
    </citation>
    <scope>NUCLEOTIDE SEQUENCE [LARGE SCALE GENOMIC DNA]</scope>
    <source>
        <strain evidence="13">S238N-H82</strain>
    </source>
</reference>
<proteinExistence type="inferred from homology"/>
<evidence type="ECO:0000256" key="12">
    <source>
        <dbReference type="SAM" id="Phobius"/>
    </source>
</evidence>
<keyword evidence="7 12" id="KW-1133">Transmembrane helix</keyword>
<dbReference type="OrthoDB" id="10264956at2759"/>
<dbReference type="Gene3D" id="3.90.1480.20">
    <property type="entry name" value="Glycosyl transferase family 29"/>
    <property type="match status" value="1"/>
</dbReference>
<reference evidence="14" key="2">
    <citation type="submission" date="2025-08" db="UniProtKB">
        <authorList>
            <consortium name="RefSeq"/>
        </authorList>
    </citation>
    <scope>IDENTIFICATION</scope>
    <source>
        <strain evidence="14">S238N-H82</strain>
        <tissue evidence="14">Testes</tissue>
    </source>
</reference>
<evidence type="ECO:0000256" key="10">
    <source>
        <dbReference type="ARBA" id="ARBA00023180"/>
    </source>
</evidence>
<evidence type="ECO:0000256" key="7">
    <source>
        <dbReference type="ARBA" id="ARBA00022989"/>
    </source>
</evidence>
<keyword evidence="13" id="KW-1185">Reference proteome</keyword>
<keyword evidence="3" id="KW-0328">Glycosyltransferase</keyword>
<keyword evidence="6" id="KW-0735">Signal-anchor</keyword>
<evidence type="ECO:0000256" key="6">
    <source>
        <dbReference type="ARBA" id="ARBA00022968"/>
    </source>
</evidence>
<dbReference type="OMA" id="TTNASMI"/>
<dbReference type="GO" id="GO:0006491">
    <property type="term" value="P:N-glycan processing"/>
    <property type="evidence" value="ECO:0000318"/>
    <property type="project" value="GO_Central"/>
</dbReference>
<evidence type="ECO:0000256" key="1">
    <source>
        <dbReference type="ARBA" id="ARBA00004323"/>
    </source>
</evidence>
<dbReference type="RefSeq" id="XP_035661467.1">
    <property type="nucleotide sequence ID" value="XM_035805574.1"/>
</dbReference>
<dbReference type="GO" id="GO:0009311">
    <property type="term" value="P:oligosaccharide metabolic process"/>
    <property type="evidence" value="ECO:0000318"/>
    <property type="project" value="GO_Central"/>
</dbReference>
<evidence type="ECO:0000256" key="11">
    <source>
        <dbReference type="SAM" id="MobiDB-lite"/>
    </source>
</evidence>
<comment type="subcellular location">
    <subcellularLocation>
        <location evidence="1">Golgi apparatus membrane</location>
        <topology evidence="1">Single-pass type II membrane protein</topology>
    </subcellularLocation>
</comment>
<name>A0A9J7HND7_BRAFL</name>
<dbReference type="GO" id="GO:0000139">
    <property type="term" value="C:Golgi membrane"/>
    <property type="evidence" value="ECO:0007669"/>
    <property type="project" value="UniProtKB-SubCell"/>
</dbReference>
<evidence type="ECO:0000256" key="4">
    <source>
        <dbReference type="ARBA" id="ARBA00022679"/>
    </source>
</evidence>
<evidence type="ECO:0000256" key="5">
    <source>
        <dbReference type="ARBA" id="ARBA00022692"/>
    </source>
</evidence>
<gene>
    <name evidence="14" type="primary">LOC118405807</name>
</gene>
<dbReference type="GeneID" id="118405807"/>
<evidence type="ECO:0000256" key="2">
    <source>
        <dbReference type="ARBA" id="ARBA00006003"/>
    </source>
</evidence>
<dbReference type="InterPro" id="IPR001675">
    <property type="entry name" value="Glyco_trans_29"/>
</dbReference>
<organism evidence="13 14">
    <name type="scientific">Branchiostoma floridae</name>
    <name type="common">Florida lancelet</name>
    <name type="synonym">Amphioxus</name>
    <dbReference type="NCBI Taxonomy" id="7739"/>
    <lineage>
        <taxon>Eukaryota</taxon>
        <taxon>Metazoa</taxon>
        <taxon>Chordata</taxon>
        <taxon>Cephalochordata</taxon>
        <taxon>Leptocardii</taxon>
        <taxon>Amphioxiformes</taxon>
        <taxon>Branchiostomatidae</taxon>
        <taxon>Branchiostoma</taxon>
    </lineage>
</organism>
<keyword evidence="8" id="KW-0333">Golgi apparatus</keyword>
<dbReference type="AlphaFoldDB" id="A0A9J7HND7"/>
<dbReference type="Proteomes" id="UP000001554">
    <property type="component" value="Chromosome 18"/>
</dbReference>
<feature type="transmembrane region" description="Helical" evidence="12">
    <location>
        <begin position="6"/>
        <end position="28"/>
    </location>
</feature>
<dbReference type="PANTHER" id="PTHR11987">
    <property type="entry name" value="ALPHA-2,8-SIALYLTRANSFERASE"/>
    <property type="match status" value="1"/>
</dbReference>
<evidence type="ECO:0000256" key="8">
    <source>
        <dbReference type="ARBA" id="ARBA00023034"/>
    </source>
</evidence>
<dbReference type="KEGG" id="bfo:118405807"/>
<comment type="similarity">
    <text evidence="2">Belongs to the glycosyltransferase 29 family.</text>
</comment>
<keyword evidence="10" id="KW-0325">Glycoprotein</keyword>
<dbReference type="GO" id="GO:0003828">
    <property type="term" value="F:alpha-N-acetylneuraminate alpha-2,8-sialyltransferase activity"/>
    <property type="evidence" value="ECO:0000318"/>
    <property type="project" value="GO_Central"/>
</dbReference>
<dbReference type="InterPro" id="IPR038578">
    <property type="entry name" value="GT29-like_sf"/>
</dbReference>